<evidence type="ECO:0000313" key="8">
    <source>
        <dbReference type="EMBL" id="KEQ79009.1"/>
    </source>
</evidence>
<dbReference type="GO" id="GO:0032153">
    <property type="term" value="C:cell division site"/>
    <property type="evidence" value="ECO:0007669"/>
    <property type="project" value="TreeGrafter"/>
</dbReference>
<feature type="compositionally biased region" description="Pro residues" evidence="4">
    <location>
        <begin position="1082"/>
        <end position="1102"/>
    </location>
</feature>
<feature type="compositionally biased region" description="Polar residues" evidence="4">
    <location>
        <begin position="942"/>
        <end position="953"/>
    </location>
</feature>
<dbReference type="STRING" id="1043002.A0A074X5G1"/>
<feature type="compositionally biased region" description="Basic residues" evidence="4">
    <location>
        <begin position="957"/>
        <end position="966"/>
    </location>
</feature>
<dbReference type="OrthoDB" id="1104827at2759"/>
<keyword evidence="1 3" id="KW-0175">Coiled coil</keyword>
<dbReference type="GO" id="GO:0030010">
    <property type="term" value="P:establishment of cell polarity"/>
    <property type="evidence" value="ECO:0007669"/>
    <property type="project" value="UniProtKB-ARBA"/>
</dbReference>
<dbReference type="SUPFAM" id="SSF101447">
    <property type="entry name" value="Formin homology 2 domain (FH2 domain)"/>
    <property type="match status" value="1"/>
</dbReference>
<dbReference type="GO" id="GO:0033554">
    <property type="term" value="P:cellular response to stress"/>
    <property type="evidence" value="ECO:0007669"/>
    <property type="project" value="UniProtKB-ARBA"/>
</dbReference>
<dbReference type="InterPro" id="IPR011989">
    <property type="entry name" value="ARM-like"/>
</dbReference>
<dbReference type="SMART" id="SM01139">
    <property type="entry name" value="Drf_FH3"/>
    <property type="match status" value="1"/>
</dbReference>
<dbReference type="PROSITE" id="PS51231">
    <property type="entry name" value="DAD"/>
    <property type="match status" value="1"/>
</dbReference>
<protein>
    <submittedName>
        <fullName evidence="8">FH2-domain-containing protein</fullName>
    </submittedName>
</protein>
<evidence type="ECO:0000256" key="2">
    <source>
        <dbReference type="ARBA" id="ARBA00037935"/>
    </source>
</evidence>
<dbReference type="GO" id="GO:0000131">
    <property type="term" value="C:incipient cellular bud site"/>
    <property type="evidence" value="ECO:0007669"/>
    <property type="project" value="UniProtKB-ARBA"/>
</dbReference>
<feature type="region of interest" description="Disordered" evidence="4">
    <location>
        <begin position="930"/>
        <end position="1162"/>
    </location>
</feature>
<dbReference type="GO" id="GO:1903475">
    <property type="term" value="P:mitotic actomyosin contractile ring assembly"/>
    <property type="evidence" value="ECO:0007669"/>
    <property type="project" value="TreeGrafter"/>
</dbReference>
<feature type="compositionally biased region" description="Pro residues" evidence="4">
    <location>
        <begin position="1109"/>
        <end position="1135"/>
    </location>
</feature>
<evidence type="ECO:0000259" key="7">
    <source>
        <dbReference type="PROSITE" id="PS51444"/>
    </source>
</evidence>
<evidence type="ECO:0000256" key="4">
    <source>
        <dbReference type="SAM" id="MobiDB-lite"/>
    </source>
</evidence>
<feature type="compositionally biased region" description="Polar residues" evidence="4">
    <location>
        <begin position="1766"/>
        <end position="1781"/>
    </location>
</feature>
<dbReference type="InterPro" id="IPR051661">
    <property type="entry name" value="Actin_filament_regulator"/>
</dbReference>
<dbReference type="InterPro" id="IPR016024">
    <property type="entry name" value="ARM-type_fold"/>
</dbReference>
<feature type="compositionally biased region" description="Basic and acidic residues" evidence="4">
    <location>
        <begin position="1636"/>
        <end position="1650"/>
    </location>
</feature>
<dbReference type="PANTHER" id="PTHR47102">
    <property type="entry name" value="PROTEIN BNI1"/>
    <property type="match status" value="1"/>
</dbReference>
<dbReference type="EMBL" id="KL585011">
    <property type="protein sequence ID" value="KEQ79009.1"/>
    <property type="molecule type" value="Genomic_DNA"/>
</dbReference>
<proteinExistence type="inferred from homology"/>
<dbReference type="FunFam" id="1.20.58.2220:FF:000006">
    <property type="entry name" value="Cytokinesis protein sepA"/>
    <property type="match status" value="1"/>
</dbReference>
<dbReference type="RefSeq" id="XP_029755196.1">
    <property type="nucleotide sequence ID" value="XM_029908131.1"/>
</dbReference>
<evidence type="ECO:0000256" key="1">
    <source>
        <dbReference type="ARBA" id="ARBA00023054"/>
    </source>
</evidence>
<feature type="compositionally biased region" description="Basic and acidic residues" evidence="4">
    <location>
        <begin position="1571"/>
        <end position="1591"/>
    </location>
</feature>
<dbReference type="Gene3D" id="6.10.30.50">
    <property type="match status" value="1"/>
</dbReference>
<name>A0A074X5G1_AURPU</name>
<dbReference type="PROSITE" id="PS51232">
    <property type="entry name" value="GBD_FH3"/>
    <property type="match status" value="1"/>
</dbReference>
<dbReference type="InterPro" id="IPR014767">
    <property type="entry name" value="DAD_dom"/>
</dbReference>
<dbReference type="GO" id="GO:0031267">
    <property type="term" value="F:small GTPase binding"/>
    <property type="evidence" value="ECO:0007669"/>
    <property type="project" value="InterPro"/>
</dbReference>
<accession>A0A074X5G1</accession>
<feature type="compositionally biased region" description="Basic and acidic residues" evidence="4">
    <location>
        <begin position="1784"/>
        <end position="1801"/>
    </location>
</feature>
<keyword evidence="9" id="KW-1185">Reference proteome</keyword>
<dbReference type="InterPro" id="IPR010472">
    <property type="entry name" value="FH3_dom"/>
</dbReference>
<dbReference type="GO" id="GO:0051017">
    <property type="term" value="P:actin filament bundle assembly"/>
    <property type="evidence" value="ECO:0007669"/>
    <property type="project" value="TreeGrafter"/>
</dbReference>
<reference evidence="8 9" key="1">
    <citation type="journal article" date="2014" name="BMC Genomics">
        <title>Genome sequencing of four Aureobasidium pullulans varieties: biotechnological potential, stress tolerance, and description of new species.</title>
        <authorList>
            <person name="Gostin Ar C."/>
            <person name="Ohm R.A."/>
            <person name="Kogej T."/>
            <person name="Sonjak S."/>
            <person name="Turk M."/>
            <person name="Zajc J."/>
            <person name="Zalar P."/>
            <person name="Grube M."/>
            <person name="Sun H."/>
            <person name="Han J."/>
            <person name="Sharma A."/>
            <person name="Chiniquy J."/>
            <person name="Ngan C.Y."/>
            <person name="Lipzen A."/>
            <person name="Barry K."/>
            <person name="Grigoriev I.V."/>
            <person name="Gunde-Cimerman N."/>
        </authorList>
    </citation>
    <scope>NUCLEOTIDE SEQUENCE [LARGE SCALE GENOMIC DNA]</scope>
    <source>
        <strain evidence="8 9">EXF-150</strain>
    </source>
</reference>
<comment type="similarity">
    <text evidence="2">Belongs to the formin homology family. BNI1 subfamily.</text>
</comment>
<feature type="compositionally biased region" description="Basic and acidic residues" evidence="4">
    <location>
        <begin position="1735"/>
        <end position="1757"/>
    </location>
</feature>
<dbReference type="Proteomes" id="UP000030706">
    <property type="component" value="Unassembled WGS sequence"/>
</dbReference>
<dbReference type="InterPro" id="IPR010473">
    <property type="entry name" value="GTPase-bd"/>
</dbReference>
<feature type="domain" description="FH2" evidence="7">
    <location>
        <begin position="1176"/>
        <end position="1596"/>
    </location>
</feature>
<dbReference type="GO" id="GO:0043332">
    <property type="term" value="C:mating projection tip"/>
    <property type="evidence" value="ECO:0007669"/>
    <property type="project" value="TreeGrafter"/>
</dbReference>
<dbReference type="PANTHER" id="PTHR47102:SF2">
    <property type="entry name" value="PROTEIN BNI1"/>
    <property type="match status" value="1"/>
</dbReference>
<dbReference type="Pfam" id="PF06367">
    <property type="entry name" value="Drf_FH3"/>
    <property type="match status" value="1"/>
</dbReference>
<dbReference type="GO" id="GO:0015629">
    <property type="term" value="C:actin cytoskeleton"/>
    <property type="evidence" value="ECO:0007669"/>
    <property type="project" value="UniProtKB-ARBA"/>
</dbReference>
<dbReference type="GeneID" id="40750437"/>
<feature type="coiled-coil region" evidence="3">
    <location>
        <begin position="678"/>
        <end position="748"/>
    </location>
</feature>
<dbReference type="SMART" id="SM00498">
    <property type="entry name" value="FH2"/>
    <property type="match status" value="1"/>
</dbReference>
<dbReference type="HOGENOM" id="CLU_001313_1_0_1"/>
<dbReference type="InterPro" id="IPR042201">
    <property type="entry name" value="FH2_Formin_sf"/>
</dbReference>
<dbReference type="GO" id="GO:0003779">
    <property type="term" value="F:actin binding"/>
    <property type="evidence" value="ECO:0007669"/>
    <property type="project" value="InterPro"/>
</dbReference>
<evidence type="ECO:0000259" key="5">
    <source>
        <dbReference type="PROSITE" id="PS51231"/>
    </source>
</evidence>
<feature type="compositionally biased region" description="Polar residues" evidence="4">
    <location>
        <begin position="123"/>
        <end position="148"/>
    </location>
</feature>
<dbReference type="InterPro" id="IPR014768">
    <property type="entry name" value="GBD/FH3_dom"/>
</dbReference>
<dbReference type="FunFam" id="1.10.238.150:FF:000003">
    <property type="entry name" value="Cytokinesis protein SepA"/>
    <property type="match status" value="1"/>
</dbReference>
<dbReference type="SUPFAM" id="SSF48371">
    <property type="entry name" value="ARM repeat"/>
    <property type="match status" value="1"/>
</dbReference>
<feature type="compositionally biased region" description="Polar residues" evidence="4">
    <location>
        <begin position="1668"/>
        <end position="1696"/>
    </location>
</feature>
<sequence>MFSSGSGDAKGRQTSGGKSFFSRRHHKDKHNEHVPDSPSLPSNWSQNPLPPVPPPHQQQHQYHQQPPSSSHSHSSRQSIDHGGGLMTAIPYDSVPRDTRSPVRVDYLPQENNSQLPPPPRPPQHTSQYSLASTGRTSSYENSIHSQYDQYPASDRASIRSSHSHRTSISMHPQHSPSSFPNMSLDSTTLLPQLAPSSTRGSQQNGFLSANQPSAFSSTASFTPDGFNLQRPSDDRIIEKEFLELMHKRGWKSLPEQARRQMEAYPINKKWTLVHQDRLAEWQGEQKRRMHARTTINADSSLGILGRADEEGSPEWYVRKVLDNSISAKQLQSLAVSLRTQPIGWVKAFVEAQGQVALANVLGKYNRKQTQGPTNPTVNDRDLDREYDIVKCLKALMNNKYGADDALEHAPIVNALGASLISPRLNTRKLVSEVLTFLCHWAEGRGHQKVLQALDSLKSSQGENGRFDAWMRIVEVTVDGRGKMGSLVGASDEVRSGGIGMENLLMEYAVASLFLVNMIVDAPERDLHLRCHIRAQFTACGIKRILNKMEQFQYDIIDKQVERYRANEIIDYEDLLEKENQVDGQEPEPQDLSDPVQIVQAIMSKVNGSHSADYFVSSLQHLLLIRDNEAEDRLRMFQLVDAMLSYVAMDRRLPDMDLKQSLNFTVQSLMDKLYTDSEARQARDEALEARQIAESALAERDELRAQLELGADGLVKKLTKSLEERDSVIQVQQRQIDGLKAELLEVQRVRALELQRNELETRELYLMLRDAQDIAAASAKTGTKSGTATDPTQMQGILDRERLMDRLEMQLERAKTQAKLEGKVWQQVDPSDKLRELREKMDGVGVQTGAIPDSLPDGYIGSVSRTQRGGIARKPLPGQPQQDGDQSLDEDDEDATVYEKPRIVQMKRPKISSAHAQAGYLNDIVSKVRRIDGSDDEGDDKTIGSSHSRNVSTQSRHVSSHSRHVSSHSRNGSAQHARIPSAQLKPSADGELKFDGSMPPPPPPMPGFNGASAPPPPPTSGFNGAPPPPPPMMPGFNGAAPPPPPPMMPGFSGAAPPPPPMMPGFNGAAPPPPPGMPGFASGAPPPPPMPGFSGPPPPPPPGMPGFSTGAPPPPPPMPGSPMPGFGGPPPPPPPGMPGMKAGGPPPPPPPPGAPPMPGARRGGFLPQAQYAASSSIGMGVARPKKKLKALHWEKVDSSEFTMWASHAPTHEAKEEKYAELSKKGILDEIERLFMAKEIKAIGKKEKKSDKKQIMPSNLMQTFQISLAVFSQRPLEDVVRMVIHCDKEVLENPVVMEFLQREDMCTIPDNTSKLMAPYSRDWTGPDALKSAREQDPSELTREDQIYLYTAFELHHYWKARMRALALTKSFEQEYDEVSDKLKMVCNVSESLRDSVRLMPVFGLILDIGNYMNDSNKQAIGFKLSSLARLGMVKDDKNESTLMDYVERVVRRQYPQWEGFTEDIGGVVVAAKLNVDQLMVDAKKYIDNIKNVQMSLDAGNLSDPRKFHPEDRVSQVVQRSMKEARRKAEQMELYLGEMKRTYNDIMTFFGDDNQDESARREFFTKLANFVNEYKKSHEKNTSQEETQRRNEVSMRRKAQASQSALEKATSDPAGPPSPASQGAMDTLLEKLRAAAPATRDTRDRRRRARLNERHQRRVASGQQMPEIAGVTSPTDDTALMSPTSENAPDRPSTSDSTSLAPHVEEDKGAISEGEDVADRAATLLQGLRGSTGDNDEPPLPRDSENLRVRRRRDHADSERERRRRRRAPGTSTASTDGRPQTGISEASADHHDDDTRSEIGDTRSDVGNGDVGDNMKLDLQLMTPLASPALTSPPITIVSPPSPTTTAEKRDFSTPLGSPRLS</sequence>
<gene>
    <name evidence="8" type="ORF">M438DRAFT_369820</name>
</gene>
<feature type="region of interest" description="Disordered" evidence="4">
    <location>
        <begin position="867"/>
        <end position="910"/>
    </location>
</feature>
<dbReference type="GO" id="GO:0005938">
    <property type="term" value="C:cell cortex"/>
    <property type="evidence" value="ECO:0007669"/>
    <property type="project" value="UniProtKB-ARBA"/>
</dbReference>
<dbReference type="SMART" id="SM01140">
    <property type="entry name" value="Drf_GBD"/>
    <property type="match status" value="1"/>
</dbReference>
<dbReference type="Gene3D" id="1.10.238.150">
    <property type="entry name" value="Formin, FH3 diaphanous domain"/>
    <property type="match status" value="1"/>
</dbReference>
<feature type="compositionally biased region" description="Polar residues" evidence="4">
    <location>
        <begin position="1"/>
        <end position="17"/>
    </location>
</feature>
<dbReference type="GO" id="GO:0005934">
    <property type="term" value="C:cellular bud tip"/>
    <property type="evidence" value="ECO:0007669"/>
    <property type="project" value="UniProtKB-ARBA"/>
</dbReference>
<feature type="region of interest" description="Disordered" evidence="4">
    <location>
        <begin position="1"/>
        <end position="227"/>
    </location>
</feature>
<evidence type="ECO:0000256" key="3">
    <source>
        <dbReference type="SAM" id="Coils"/>
    </source>
</evidence>
<organism evidence="8 9">
    <name type="scientific">Aureobasidium pullulans EXF-150</name>
    <dbReference type="NCBI Taxonomy" id="1043002"/>
    <lineage>
        <taxon>Eukaryota</taxon>
        <taxon>Fungi</taxon>
        <taxon>Dikarya</taxon>
        <taxon>Ascomycota</taxon>
        <taxon>Pezizomycotina</taxon>
        <taxon>Dothideomycetes</taxon>
        <taxon>Dothideomycetidae</taxon>
        <taxon>Dothideales</taxon>
        <taxon>Saccotheciaceae</taxon>
        <taxon>Aureobasidium</taxon>
    </lineage>
</organism>
<dbReference type="PROSITE" id="PS51444">
    <property type="entry name" value="FH2"/>
    <property type="match status" value="1"/>
</dbReference>
<dbReference type="GO" id="GO:0051016">
    <property type="term" value="P:barbed-end actin filament capping"/>
    <property type="evidence" value="ECO:0007669"/>
    <property type="project" value="TreeGrafter"/>
</dbReference>
<feature type="compositionally biased region" description="Low complexity" evidence="4">
    <location>
        <begin position="57"/>
        <end position="77"/>
    </location>
</feature>
<dbReference type="FunFam" id="1.25.10.10:FF:000291">
    <property type="entry name" value="Cytokinesis protein sepA"/>
    <property type="match status" value="1"/>
</dbReference>
<feature type="compositionally biased region" description="Pro residues" evidence="4">
    <location>
        <begin position="1012"/>
        <end position="1032"/>
    </location>
</feature>
<dbReference type="FunFam" id="6.10.30.50:FF:000001">
    <property type="entry name" value="Cytokinesis sepA protein"/>
    <property type="match status" value="1"/>
</dbReference>
<evidence type="ECO:0000259" key="6">
    <source>
        <dbReference type="PROSITE" id="PS51232"/>
    </source>
</evidence>
<feature type="compositionally biased region" description="Acidic residues" evidence="4">
    <location>
        <begin position="885"/>
        <end position="895"/>
    </location>
</feature>
<feature type="compositionally biased region" description="Polar residues" evidence="4">
    <location>
        <begin position="170"/>
        <end position="221"/>
    </location>
</feature>
<feature type="region of interest" description="Disordered" evidence="4">
    <location>
        <begin position="1571"/>
        <end position="1859"/>
    </location>
</feature>
<dbReference type="GO" id="GO:0032991">
    <property type="term" value="C:protein-containing complex"/>
    <property type="evidence" value="ECO:0007669"/>
    <property type="project" value="UniProtKB-ARBA"/>
</dbReference>
<dbReference type="Pfam" id="PF02181">
    <property type="entry name" value="FH2"/>
    <property type="match status" value="1"/>
</dbReference>
<dbReference type="Gene3D" id="1.20.58.2220">
    <property type="entry name" value="Formin, FH2 domain"/>
    <property type="match status" value="1"/>
</dbReference>
<feature type="domain" description="DAD" evidence="5">
    <location>
        <begin position="1614"/>
        <end position="1646"/>
    </location>
</feature>
<dbReference type="InterPro" id="IPR015425">
    <property type="entry name" value="FH2_Formin"/>
</dbReference>
<feature type="compositionally biased region" description="Pro residues" evidence="4">
    <location>
        <begin position="1142"/>
        <end position="1156"/>
    </location>
</feature>
<dbReference type="Pfam" id="PF06371">
    <property type="entry name" value="Drf_GBD"/>
    <property type="match status" value="1"/>
</dbReference>
<dbReference type="Gene3D" id="1.25.10.10">
    <property type="entry name" value="Leucine-rich Repeat Variant"/>
    <property type="match status" value="1"/>
</dbReference>
<evidence type="ECO:0000313" key="9">
    <source>
        <dbReference type="Proteomes" id="UP000030706"/>
    </source>
</evidence>
<feature type="domain" description="GBD/FH3" evidence="6">
    <location>
        <begin position="229"/>
        <end position="654"/>
    </location>
</feature>